<comment type="caution">
    <text evidence="2">The sequence shown here is derived from an EMBL/GenBank/DDBJ whole genome shotgun (WGS) entry which is preliminary data.</text>
</comment>
<name>A0A917GYA7_9GAMM</name>
<gene>
    <name evidence="2" type="ORF">GCM10011403_16970</name>
</gene>
<protein>
    <submittedName>
        <fullName evidence="2">Uncharacterized protein</fullName>
    </submittedName>
</protein>
<organism evidence="2 3">
    <name type="scientific">Pseudohongiella nitratireducens</name>
    <dbReference type="NCBI Taxonomy" id="1768907"/>
    <lineage>
        <taxon>Bacteria</taxon>
        <taxon>Pseudomonadati</taxon>
        <taxon>Pseudomonadota</taxon>
        <taxon>Gammaproteobacteria</taxon>
        <taxon>Pseudomonadales</taxon>
        <taxon>Pseudohongiellaceae</taxon>
        <taxon>Pseudohongiella</taxon>
    </lineage>
</organism>
<dbReference type="AlphaFoldDB" id="A0A917GYA7"/>
<proteinExistence type="predicted"/>
<sequence length="76" mass="8364">MASLYSKPAWSLANEMLVIGSCFITLPLLALVTKIYLLEEAKPIPKLTNTTPLTLFKATLPLEEESLDLAKEEKSA</sequence>
<accession>A0A917GYA7</accession>
<evidence type="ECO:0000313" key="2">
    <source>
        <dbReference type="EMBL" id="GGG60240.1"/>
    </source>
</evidence>
<dbReference type="EMBL" id="BMIY01000006">
    <property type="protein sequence ID" value="GGG60240.1"/>
    <property type="molecule type" value="Genomic_DNA"/>
</dbReference>
<evidence type="ECO:0000313" key="3">
    <source>
        <dbReference type="Proteomes" id="UP000627715"/>
    </source>
</evidence>
<feature type="transmembrane region" description="Helical" evidence="1">
    <location>
        <begin position="16"/>
        <end position="37"/>
    </location>
</feature>
<reference evidence="2" key="1">
    <citation type="journal article" date="2014" name="Int. J. Syst. Evol. Microbiol.">
        <title>Complete genome sequence of Corynebacterium casei LMG S-19264T (=DSM 44701T), isolated from a smear-ripened cheese.</title>
        <authorList>
            <consortium name="US DOE Joint Genome Institute (JGI-PGF)"/>
            <person name="Walter F."/>
            <person name="Albersmeier A."/>
            <person name="Kalinowski J."/>
            <person name="Ruckert C."/>
        </authorList>
    </citation>
    <scope>NUCLEOTIDE SEQUENCE</scope>
    <source>
        <strain evidence="2">CGMCC 1.15425</strain>
    </source>
</reference>
<keyword evidence="1" id="KW-0472">Membrane</keyword>
<reference evidence="2" key="2">
    <citation type="submission" date="2020-09" db="EMBL/GenBank/DDBJ databases">
        <authorList>
            <person name="Sun Q."/>
            <person name="Zhou Y."/>
        </authorList>
    </citation>
    <scope>NUCLEOTIDE SEQUENCE</scope>
    <source>
        <strain evidence="2">CGMCC 1.15425</strain>
    </source>
</reference>
<evidence type="ECO:0000256" key="1">
    <source>
        <dbReference type="SAM" id="Phobius"/>
    </source>
</evidence>
<dbReference type="Proteomes" id="UP000627715">
    <property type="component" value="Unassembled WGS sequence"/>
</dbReference>
<keyword evidence="1" id="KW-1133">Transmembrane helix</keyword>
<keyword evidence="3" id="KW-1185">Reference proteome</keyword>
<keyword evidence="1" id="KW-0812">Transmembrane</keyword>